<proteinExistence type="predicted"/>
<name>A0A3B0YHK3_9ZZZZ</name>
<organism evidence="1">
    <name type="scientific">hydrothermal vent metagenome</name>
    <dbReference type="NCBI Taxonomy" id="652676"/>
    <lineage>
        <taxon>unclassified sequences</taxon>
        <taxon>metagenomes</taxon>
        <taxon>ecological metagenomes</taxon>
    </lineage>
</organism>
<protein>
    <submittedName>
        <fullName evidence="1">Uncharacterized protein</fullName>
    </submittedName>
</protein>
<reference evidence="1" key="1">
    <citation type="submission" date="2018-06" db="EMBL/GenBank/DDBJ databases">
        <authorList>
            <person name="Zhirakovskaya E."/>
        </authorList>
    </citation>
    <scope>NUCLEOTIDE SEQUENCE</scope>
</reference>
<evidence type="ECO:0000313" key="1">
    <source>
        <dbReference type="EMBL" id="VAW75613.1"/>
    </source>
</evidence>
<sequence>MLQSELKGESSNSLDGGPSIGSRDLYFKNGKVYDRATGELVNGRLQLAANGVTGVGPSGNVTAAGRKKIDVKNDTTLINQPAIIALMKANAAAKKNENFIFMISSNRMKTLENESEFRALAQAGGEKVKYGVVGTYNYKGKRDLYAYYIDASGVQAIYNKILAPIIESYNNKTNLGSIESDNQEDLWI</sequence>
<accession>A0A3B0YHK3</accession>
<gene>
    <name evidence="1" type="ORF">MNBD_GAMMA12-3829</name>
</gene>
<dbReference type="AlphaFoldDB" id="A0A3B0YHK3"/>
<dbReference type="EMBL" id="UOFL01000087">
    <property type="protein sequence ID" value="VAW75613.1"/>
    <property type="molecule type" value="Genomic_DNA"/>
</dbReference>